<organism evidence="6 7">
    <name type="scientific">Trichomonas vaginalis (strain ATCC PRA-98 / G3)</name>
    <dbReference type="NCBI Taxonomy" id="412133"/>
    <lineage>
        <taxon>Eukaryota</taxon>
        <taxon>Metamonada</taxon>
        <taxon>Parabasalia</taxon>
        <taxon>Trichomonadida</taxon>
        <taxon>Trichomonadidae</taxon>
        <taxon>Trichomonas</taxon>
    </lineage>
</organism>
<dbReference type="VEuPathDB" id="TrichDB:TVAG_459080"/>
<dbReference type="InterPro" id="IPR001995">
    <property type="entry name" value="Peptidase_A2_cat"/>
</dbReference>
<comment type="similarity">
    <text evidence="1">Belongs to the DDI1 family.</text>
</comment>
<dbReference type="SUPFAM" id="SSF54236">
    <property type="entry name" value="Ubiquitin-like"/>
    <property type="match status" value="1"/>
</dbReference>
<dbReference type="InterPro" id="IPR021109">
    <property type="entry name" value="Peptidase_aspartic_dom_sf"/>
</dbReference>
<dbReference type="KEGG" id="tva:4769794"/>
<evidence type="ECO:0000256" key="2">
    <source>
        <dbReference type="ARBA" id="ARBA00022670"/>
    </source>
</evidence>
<evidence type="ECO:0000313" key="7">
    <source>
        <dbReference type="Proteomes" id="UP000001542"/>
    </source>
</evidence>
<dbReference type="SMR" id="A2E6B3"/>
<proteinExistence type="inferred from homology"/>
<evidence type="ECO:0000313" key="6">
    <source>
        <dbReference type="EMBL" id="EAY11836.1"/>
    </source>
</evidence>
<keyword evidence="4" id="KW-0378">Hydrolase</keyword>
<dbReference type="GO" id="GO:0004190">
    <property type="term" value="F:aspartic-type endopeptidase activity"/>
    <property type="evidence" value="ECO:0007669"/>
    <property type="project" value="UniProtKB-KW"/>
</dbReference>
<dbReference type="VEuPathDB" id="TrichDB:TVAGG3_0394730"/>
<dbReference type="GO" id="GO:0006508">
    <property type="term" value="P:proteolysis"/>
    <property type="evidence" value="ECO:0007669"/>
    <property type="project" value="UniProtKB-KW"/>
</dbReference>
<evidence type="ECO:0000259" key="5">
    <source>
        <dbReference type="PROSITE" id="PS50175"/>
    </source>
</evidence>
<dbReference type="InParanoid" id="A2E6B3"/>
<reference evidence="6" key="2">
    <citation type="journal article" date="2007" name="Science">
        <title>Draft genome sequence of the sexually transmitted pathogen Trichomonas vaginalis.</title>
        <authorList>
            <person name="Carlton J.M."/>
            <person name="Hirt R.P."/>
            <person name="Silva J.C."/>
            <person name="Delcher A.L."/>
            <person name="Schatz M."/>
            <person name="Zhao Q."/>
            <person name="Wortman J.R."/>
            <person name="Bidwell S.L."/>
            <person name="Alsmark U.C.M."/>
            <person name="Besteiro S."/>
            <person name="Sicheritz-Ponten T."/>
            <person name="Noel C.J."/>
            <person name="Dacks J.B."/>
            <person name="Foster P.G."/>
            <person name="Simillion C."/>
            <person name="Van de Peer Y."/>
            <person name="Miranda-Saavedra D."/>
            <person name="Barton G.J."/>
            <person name="Westrop G.D."/>
            <person name="Mueller S."/>
            <person name="Dessi D."/>
            <person name="Fiori P.L."/>
            <person name="Ren Q."/>
            <person name="Paulsen I."/>
            <person name="Zhang H."/>
            <person name="Bastida-Corcuera F.D."/>
            <person name="Simoes-Barbosa A."/>
            <person name="Brown M.T."/>
            <person name="Hayes R.D."/>
            <person name="Mukherjee M."/>
            <person name="Okumura C.Y."/>
            <person name="Schneider R."/>
            <person name="Smith A.J."/>
            <person name="Vanacova S."/>
            <person name="Villalvazo M."/>
            <person name="Haas B.J."/>
            <person name="Pertea M."/>
            <person name="Feldblyum T.V."/>
            <person name="Utterback T.R."/>
            <person name="Shu C.L."/>
            <person name="Osoegawa K."/>
            <person name="de Jong P.J."/>
            <person name="Hrdy I."/>
            <person name="Horvathova L."/>
            <person name="Zubacova Z."/>
            <person name="Dolezal P."/>
            <person name="Malik S.B."/>
            <person name="Logsdon J.M. Jr."/>
            <person name="Henze K."/>
            <person name="Gupta A."/>
            <person name="Wang C.C."/>
            <person name="Dunne R.L."/>
            <person name="Upcroft J.A."/>
            <person name="Upcroft P."/>
            <person name="White O."/>
            <person name="Salzberg S.L."/>
            <person name="Tang P."/>
            <person name="Chiu C.-H."/>
            <person name="Lee Y.-S."/>
            <person name="Embley T.M."/>
            <person name="Coombs G.H."/>
            <person name="Mottram J.C."/>
            <person name="Tachezy J."/>
            <person name="Fraser-Liggett C.M."/>
            <person name="Johnson P.J."/>
        </authorList>
    </citation>
    <scope>NUCLEOTIDE SEQUENCE [LARGE SCALE GENOMIC DNA]</scope>
    <source>
        <strain evidence="6">G3</strain>
    </source>
</reference>
<dbReference type="eggNOG" id="KOG0012">
    <property type="taxonomic scope" value="Eukaryota"/>
</dbReference>
<feature type="domain" description="Peptidase A2" evidence="5">
    <location>
        <begin position="135"/>
        <end position="214"/>
    </location>
</feature>
<dbReference type="InterPro" id="IPR019103">
    <property type="entry name" value="Peptidase_aspartic_DDI1-type"/>
</dbReference>
<dbReference type="InterPro" id="IPR029071">
    <property type="entry name" value="Ubiquitin-like_domsf"/>
</dbReference>
<name>A2E6B3_TRIV3</name>
<sequence length="245" mass="27757">MSDLIIFVKIMDNEPEPFEVNDNSTIEELICCIATKYNYDPADISILLDDKELPASTVISTLDLSNIVYFDAKIGQEKDQFIDMMFDAEEQKRIEAQIRQENIDHNLQYAYENNPENFIVYSSPFIKCSINGVEVVALIDTGAQSSIIPHALAKKCNVKYLIDARYRTLTKGVGMQTSKGVIHGLNVKVGNEVWTNRFVVLDDTLDHAILGIDWLKKNRALIDLAQNCLILHGQKVPLFDRNECN</sequence>
<keyword evidence="2" id="KW-0645">Protease</keyword>
<dbReference type="PANTHER" id="PTHR12917">
    <property type="entry name" value="ASPARTYL PROTEASE DDI-RELATED"/>
    <property type="match status" value="1"/>
</dbReference>
<gene>
    <name evidence="6" type="ORF">TVAG_459080</name>
</gene>
<evidence type="ECO:0000256" key="1">
    <source>
        <dbReference type="ARBA" id="ARBA00009136"/>
    </source>
</evidence>
<dbReference type="PROSITE" id="PS50175">
    <property type="entry name" value="ASP_PROT_RETROV"/>
    <property type="match status" value="1"/>
</dbReference>
<dbReference type="PANTHER" id="PTHR12917:SF1">
    <property type="entry name" value="AT13091P"/>
    <property type="match status" value="1"/>
</dbReference>
<dbReference type="AlphaFoldDB" id="A2E6B3"/>
<reference evidence="6" key="1">
    <citation type="submission" date="2006-10" db="EMBL/GenBank/DDBJ databases">
        <authorList>
            <person name="Amadeo P."/>
            <person name="Zhao Q."/>
            <person name="Wortman J."/>
            <person name="Fraser-Liggett C."/>
            <person name="Carlton J."/>
        </authorList>
    </citation>
    <scope>NUCLEOTIDE SEQUENCE</scope>
    <source>
        <strain evidence="6">G3</strain>
    </source>
</reference>
<dbReference type="Pfam" id="PF09668">
    <property type="entry name" value="Asp_protease"/>
    <property type="match status" value="1"/>
</dbReference>
<dbReference type="RefSeq" id="XP_001324059.1">
    <property type="nucleotide sequence ID" value="XM_001324024.1"/>
</dbReference>
<keyword evidence="7" id="KW-1185">Reference proteome</keyword>
<dbReference type="InterPro" id="IPR001969">
    <property type="entry name" value="Aspartic_peptidase_AS"/>
</dbReference>
<evidence type="ECO:0000256" key="4">
    <source>
        <dbReference type="ARBA" id="ARBA00022801"/>
    </source>
</evidence>
<evidence type="ECO:0000256" key="3">
    <source>
        <dbReference type="ARBA" id="ARBA00022750"/>
    </source>
</evidence>
<keyword evidence="3" id="KW-0064">Aspartyl protease</keyword>
<dbReference type="CDD" id="cd17039">
    <property type="entry name" value="Ubl_ubiquitin_like"/>
    <property type="match status" value="1"/>
</dbReference>
<dbReference type="SUPFAM" id="SSF50630">
    <property type="entry name" value="Acid proteases"/>
    <property type="match status" value="1"/>
</dbReference>
<accession>A2E6B3</accession>
<dbReference type="STRING" id="5722.A2E6B3"/>
<dbReference type="EMBL" id="DS113312">
    <property type="protein sequence ID" value="EAY11836.1"/>
    <property type="molecule type" value="Genomic_DNA"/>
</dbReference>
<dbReference type="Gene3D" id="2.40.70.10">
    <property type="entry name" value="Acid Proteases"/>
    <property type="match status" value="1"/>
</dbReference>
<dbReference type="CDD" id="cd05479">
    <property type="entry name" value="RP_DDI"/>
    <property type="match status" value="1"/>
</dbReference>
<dbReference type="OMA" id="VIEDQAM"/>
<dbReference type="OrthoDB" id="1047367at2759"/>
<protein>
    <submittedName>
        <fullName evidence="6">Clan AA, family A2, retrotansposon aspartic peptidase</fullName>
    </submittedName>
</protein>
<dbReference type="Gene3D" id="3.10.20.90">
    <property type="entry name" value="Phosphatidylinositol 3-kinase Catalytic Subunit, Chain A, domain 1"/>
    <property type="match status" value="1"/>
</dbReference>
<dbReference type="PROSITE" id="PS00141">
    <property type="entry name" value="ASP_PROTEASE"/>
    <property type="match status" value="1"/>
</dbReference>
<dbReference type="Proteomes" id="UP000001542">
    <property type="component" value="Unassembled WGS sequence"/>
</dbReference>